<evidence type="ECO:0000256" key="4">
    <source>
        <dbReference type="ARBA" id="ARBA00023163"/>
    </source>
</evidence>
<dbReference type="InterPro" id="IPR009057">
    <property type="entry name" value="Homeodomain-like_sf"/>
</dbReference>
<comment type="caution">
    <text evidence="6">The sequence shown here is derived from an EMBL/GenBank/DDBJ whole genome shotgun (WGS) entry which is preliminary data.</text>
</comment>
<dbReference type="GO" id="GO:0000976">
    <property type="term" value="F:transcription cis-regulatory region binding"/>
    <property type="evidence" value="ECO:0007669"/>
    <property type="project" value="TreeGrafter"/>
</dbReference>
<dbReference type="InterPro" id="IPR004111">
    <property type="entry name" value="Repressor_TetR_C"/>
</dbReference>
<keyword evidence="4" id="KW-0804">Transcription</keyword>
<sequence>MIIGLLKRMKFVYCELTHPTVQEGSANVGRPRTPLLSTERIAEAALELVISTGGFTIAGLARKLRVQPSSLYNHVSGRDDVVELLRERAMSDVELPLDDPARPWRDVVADIARSYRRSFARYPQLIPLLTEYAVNSPQAITMYNALAATLTRAGFDPADTLRSITLVDSYVLGSALDVAAPDQPWRHRAEVGPELAAALETGSPKPQRADDAFEFGLAVLLRGLG</sequence>
<dbReference type="InterPro" id="IPR036271">
    <property type="entry name" value="Tet_transcr_reg_TetR-rel_C_sf"/>
</dbReference>
<dbReference type="PATRIC" id="fig|1807.14.peg.4634"/>
<dbReference type="PRINTS" id="PR00400">
    <property type="entry name" value="TETREPRESSOR"/>
</dbReference>
<keyword evidence="1" id="KW-0678">Repressor</keyword>
<dbReference type="InterPro" id="IPR050109">
    <property type="entry name" value="HTH-type_TetR-like_transc_reg"/>
</dbReference>
<name>A0A0J6VHV8_9MYCO</name>
<evidence type="ECO:0000256" key="1">
    <source>
        <dbReference type="ARBA" id="ARBA00022491"/>
    </source>
</evidence>
<accession>A0A0J6VHV8</accession>
<dbReference type="GO" id="GO:0003700">
    <property type="term" value="F:DNA-binding transcription factor activity"/>
    <property type="evidence" value="ECO:0007669"/>
    <property type="project" value="TreeGrafter"/>
</dbReference>
<evidence type="ECO:0000313" key="6">
    <source>
        <dbReference type="EMBL" id="KMO69177.1"/>
    </source>
</evidence>
<organism evidence="6 7">
    <name type="scientific">Mycolicibacterium obuense</name>
    <dbReference type="NCBI Taxonomy" id="1807"/>
    <lineage>
        <taxon>Bacteria</taxon>
        <taxon>Bacillati</taxon>
        <taxon>Actinomycetota</taxon>
        <taxon>Actinomycetes</taxon>
        <taxon>Mycobacteriales</taxon>
        <taxon>Mycobacteriaceae</taxon>
        <taxon>Mycolicibacterium</taxon>
    </lineage>
</organism>
<dbReference type="PANTHER" id="PTHR30055">
    <property type="entry name" value="HTH-TYPE TRANSCRIPTIONAL REGULATOR RUTR"/>
    <property type="match status" value="1"/>
</dbReference>
<dbReference type="Gene3D" id="1.10.357.10">
    <property type="entry name" value="Tetracycline Repressor, domain 2"/>
    <property type="match status" value="1"/>
</dbReference>
<dbReference type="PANTHER" id="PTHR30055:SF151">
    <property type="entry name" value="TRANSCRIPTIONAL REGULATORY PROTEIN"/>
    <property type="match status" value="1"/>
</dbReference>
<dbReference type="SUPFAM" id="SSF48498">
    <property type="entry name" value="Tetracyclin repressor-like, C-terminal domain"/>
    <property type="match status" value="1"/>
</dbReference>
<evidence type="ECO:0000313" key="7">
    <source>
        <dbReference type="Proteomes" id="UP000036313"/>
    </source>
</evidence>
<gene>
    <name evidence="6" type="primary">tetR_4</name>
    <name evidence="6" type="ORF">MOBUDSM44075_04601</name>
</gene>
<keyword evidence="3" id="KW-0238">DNA-binding</keyword>
<dbReference type="Proteomes" id="UP000036313">
    <property type="component" value="Unassembled WGS sequence"/>
</dbReference>
<keyword evidence="2" id="KW-0805">Transcription regulation</keyword>
<dbReference type="Pfam" id="PF02909">
    <property type="entry name" value="TetR_C_1"/>
    <property type="match status" value="1"/>
</dbReference>
<evidence type="ECO:0000256" key="2">
    <source>
        <dbReference type="ARBA" id="ARBA00023015"/>
    </source>
</evidence>
<dbReference type="GO" id="GO:0046677">
    <property type="term" value="P:response to antibiotic"/>
    <property type="evidence" value="ECO:0007669"/>
    <property type="project" value="InterPro"/>
</dbReference>
<protein>
    <submittedName>
        <fullName evidence="6">Tetracycline repressor protein class H</fullName>
    </submittedName>
</protein>
<dbReference type="SUPFAM" id="SSF46689">
    <property type="entry name" value="Homeodomain-like"/>
    <property type="match status" value="1"/>
</dbReference>
<proteinExistence type="predicted"/>
<dbReference type="InterPro" id="IPR003012">
    <property type="entry name" value="Tet_transcr_reg_TetR"/>
</dbReference>
<evidence type="ECO:0000256" key="3">
    <source>
        <dbReference type="ARBA" id="ARBA00023125"/>
    </source>
</evidence>
<evidence type="ECO:0000259" key="5">
    <source>
        <dbReference type="Pfam" id="PF02909"/>
    </source>
</evidence>
<dbReference type="GO" id="GO:0045892">
    <property type="term" value="P:negative regulation of DNA-templated transcription"/>
    <property type="evidence" value="ECO:0007669"/>
    <property type="project" value="InterPro"/>
</dbReference>
<dbReference type="AlphaFoldDB" id="A0A0J6VHV8"/>
<reference evidence="6 7" key="1">
    <citation type="journal article" date="2015" name="Genome Biol. Evol.">
        <title>Characterization of Three Mycobacterium spp. with Potential Use in Bioremediation by Genome Sequencing and Comparative Genomics.</title>
        <authorList>
            <person name="Das S."/>
            <person name="Pettersson B.M."/>
            <person name="Behra P.R."/>
            <person name="Ramesh M."/>
            <person name="Dasgupta S."/>
            <person name="Bhattacharya A."/>
            <person name="Kirsebom L.A."/>
        </authorList>
    </citation>
    <scope>NUCLEOTIDE SEQUENCE [LARGE SCALE GENOMIC DNA]</scope>
    <source>
        <strain evidence="6 7">DSM 44075</strain>
    </source>
</reference>
<dbReference type="EMBL" id="JYNU01000057">
    <property type="protein sequence ID" value="KMO69177.1"/>
    <property type="molecule type" value="Genomic_DNA"/>
</dbReference>
<feature type="domain" description="Tetracycline repressor TetR C-terminal" evidence="5">
    <location>
        <begin position="98"/>
        <end position="224"/>
    </location>
</feature>